<accession>A0A916Y9S7</accession>
<comment type="caution">
    <text evidence="3">The sequence shown here is derived from an EMBL/GenBank/DDBJ whole genome shotgun (WGS) entry which is preliminary data.</text>
</comment>
<organism evidence="3 4">
    <name type="scientific">Microbacterium faecale</name>
    <dbReference type="NCBI Taxonomy" id="1804630"/>
    <lineage>
        <taxon>Bacteria</taxon>
        <taxon>Bacillati</taxon>
        <taxon>Actinomycetota</taxon>
        <taxon>Actinomycetes</taxon>
        <taxon>Micrococcales</taxon>
        <taxon>Microbacteriaceae</taxon>
        <taxon>Microbacterium</taxon>
    </lineage>
</organism>
<keyword evidence="2" id="KW-0472">Membrane</keyword>
<reference evidence="3" key="2">
    <citation type="submission" date="2020-09" db="EMBL/GenBank/DDBJ databases">
        <authorList>
            <person name="Sun Q."/>
            <person name="Zhou Y."/>
        </authorList>
    </citation>
    <scope>NUCLEOTIDE SEQUENCE</scope>
    <source>
        <strain evidence="3">CGMCC 1.15152</strain>
    </source>
</reference>
<feature type="transmembrane region" description="Helical" evidence="2">
    <location>
        <begin position="69"/>
        <end position="90"/>
    </location>
</feature>
<name>A0A916Y9S7_9MICO</name>
<feature type="transmembrane region" description="Helical" evidence="2">
    <location>
        <begin position="102"/>
        <end position="120"/>
    </location>
</feature>
<feature type="compositionally biased region" description="Low complexity" evidence="1">
    <location>
        <begin position="15"/>
        <end position="37"/>
    </location>
</feature>
<keyword evidence="2" id="KW-0812">Transmembrane</keyword>
<feature type="compositionally biased region" description="Pro residues" evidence="1">
    <location>
        <begin position="1"/>
        <end position="14"/>
    </location>
</feature>
<evidence type="ECO:0000256" key="2">
    <source>
        <dbReference type="SAM" id="Phobius"/>
    </source>
</evidence>
<keyword evidence="2" id="KW-1133">Transmembrane helix</keyword>
<dbReference type="SUPFAM" id="SSF81995">
    <property type="entry name" value="beta-sandwich domain of Sec23/24"/>
    <property type="match status" value="1"/>
</dbReference>
<evidence type="ECO:0000313" key="3">
    <source>
        <dbReference type="EMBL" id="GGD35026.1"/>
    </source>
</evidence>
<feature type="region of interest" description="Disordered" evidence="1">
    <location>
        <begin position="1"/>
        <end position="62"/>
    </location>
</feature>
<evidence type="ECO:0000313" key="4">
    <source>
        <dbReference type="Proteomes" id="UP000633205"/>
    </source>
</evidence>
<sequence>MSTPQPPYGPPAHQVPPAAAPTAPLPQQAGYPQQGGYPQPGGPVPPAGGPAAQVTPAPQKPRPGKTLPVLALVSAIIGTLVVCLGFLSFIPEAGRVTGFLSFIGWAFLIAGLVMSIVALAKKAAALGISIAALAVSLAGSVLGIAAAIVVAVAGIFTYTTTIIDEFGDLVPTDPEDGWTLPEGSADPDVQADCDALLAAGPGAASGPSDLGALFDSLADQMSTDEVSEPLDDLADAYEDLAEARSADDASAAQSAAQRAATQLGAACGFELDDLP</sequence>
<reference evidence="3" key="1">
    <citation type="journal article" date="2014" name="Int. J. Syst. Evol. Microbiol.">
        <title>Complete genome sequence of Corynebacterium casei LMG S-19264T (=DSM 44701T), isolated from a smear-ripened cheese.</title>
        <authorList>
            <consortium name="US DOE Joint Genome Institute (JGI-PGF)"/>
            <person name="Walter F."/>
            <person name="Albersmeier A."/>
            <person name="Kalinowski J."/>
            <person name="Ruckert C."/>
        </authorList>
    </citation>
    <scope>NUCLEOTIDE SEQUENCE</scope>
    <source>
        <strain evidence="3">CGMCC 1.15152</strain>
    </source>
</reference>
<dbReference type="AlphaFoldDB" id="A0A916Y9S7"/>
<dbReference type="EMBL" id="BMHO01000001">
    <property type="protein sequence ID" value="GGD35026.1"/>
    <property type="molecule type" value="Genomic_DNA"/>
</dbReference>
<proteinExistence type="predicted"/>
<dbReference type="RefSeq" id="WP_188711594.1">
    <property type="nucleotide sequence ID" value="NZ_BMHO01000001.1"/>
</dbReference>
<evidence type="ECO:0000256" key="1">
    <source>
        <dbReference type="SAM" id="MobiDB-lite"/>
    </source>
</evidence>
<dbReference type="Proteomes" id="UP000633205">
    <property type="component" value="Unassembled WGS sequence"/>
</dbReference>
<keyword evidence="4" id="KW-1185">Reference proteome</keyword>
<protein>
    <submittedName>
        <fullName evidence="3">Uncharacterized protein</fullName>
    </submittedName>
</protein>
<feature type="transmembrane region" description="Helical" evidence="2">
    <location>
        <begin position="132"/>
        <end position="156"/>
    </location>
</feature>
<gene>
    <name evidence="3" type="ORF">GCM10010915_14320</name>
</gene>